<feature type="binding site" evidence="11">
    <location>
        <position position="182"/>
    </location>
    <ligand>
        <name>pyridoxal 5'-phosphate</name>
        <dbReference type="ChEBI" id="CHEBI:597326"/>
    </ligand>
</feature>
<evidence type="ECO:0000256" key="5">
    <source>
        <dbReference type="ARBA" id="ARBA00022714"/>
    </source>
</evidence>
<comment type="pathway">
    <text evidence="11">Cofactor biosynthesis; iron-sulfur cluster biosynthesis.</text>
</comment>
<keyword evidence="6 11" id="KW-0479">Metal-binding</keyword>
<dbReference type="PANTHER" id="PTHR11601:SF34">
    <property type="entry name" value="CYSTEINE DESULFURASE"/>
    <property type="match status" value="1"/>
</dbReference>
<comment type="cofactor">
    <cofactor evidence="1 11 12">
        <name>pyridoxal 5'-phosphate</name>
        <dbReference type="ChEBI" id="CHEBI:597326"/>
    </cofactor>
</comment>
<keyword evidence="9 11" id="KW-0411">Iron-sulfur</keyword>
<dbReference type="InterPro" id="IPR010240">
    <property type="entry name" value="Cys_deSase_IscS"/>
</dbReference>
<feature type="binding site" description="via persulfide group" evidence="11">
    <location>
        <position position="328"/>
    </location>
    <ligand>
        <name>[2Fe-2S] cluster</name>
        <dbReference type="ChEBI" id="CHEBI:190135"/>
        <note>ligand shared with IscU</note>
    </ligand>
</feature>
<evidence type="ECO:0000256" key="9">
    <source>
        <dbReference type="ARBA" id="ARBA00023014"/>
    </source>
</evidence>
<dbReference type="InterPro" id="IPR020578">
    <property type="entry name" value="Aminotrans_V_PyrdxlP_BS"/>
</dbReference>
<dbReference type="InterPro" id="IPR016454">
    <property type="entry name" value="Cysteine_dSase"/>
</dbReference>
<evidence type="ECO:0000256" key="2">
    <source>
        <dbReference type="ARBA" id="ARBA00003120"/>
    </source>
</evidence>
<evidence type="ECO:0000256" key="7">
    <source>
        <dbReference type="ARBA" id="ARBA00022898"/>
    </source>
</evidence>
<reference evidence="14 15" key="1">
    <citation type="submission" date="2024-01" db="EMBL/GenBank/DDBJ databases">
        <authorList>
            <person name="Kunselman E."/>
        </authorList>
    </citation>
    <scope>NUCLEOTIDE SEQUENCE [LARGE SCALE GENOMIC DNA]</scope>
    <source>
        <strain evidence="14">2 abalone samples</strain>
    </source>
</reference>
<feature type="binding site" evidence="11">
    <location>
        <position position="242"/>
    </location>
    <ligand>
        <name>pyridoxal 5'-phosphate</name>
        <dbReference type="ChEBI" id="CHEBI:597326"/>
    </ligand>
</feature>
<dbReference type="Pfam" id="PF00266">
    <property type="entry name" value="Aminotran_5"/>
    <property type="match status" value="1"/>
</dbReference>
<feature type="active site" description="Cysteine persulfide intermediate" evidence="11">
    <location>
        <position position="328"/>
    </location>
</feature>
<name>A0ABM9N8U6_9RICK</name>
<evidence type="ECO:0000256" key="4">
    <source>
        <dbReference type="ARBA" id="ARBA00022679"/>
    </source>
</evidence>
<evidence type="ECO:0000313" key="14">
    <source>
        <dbReference type="EMBL" id="CAK8163360.1"/>
    </source>
</evidence>
<protein>
    <recommendedName>
        <fullName evidence="11">Cysteine desulfurase IscS</fullName>
        <ecNumber evidence="11">2.8.1.7</ecNumber>
    </recommendedName>
</protein>
<dbReference type="Proteomes" id="UP001314181">
    <property type="component" value="Unassembled WGS sequence"/>
</dbReference>
<dbReference type="EC" id="2.8.1.7" evidence="11"/>
<comment type="subunit">
    <text evidence="11">Homodimer. Forms a heterotetramer with IscU, interacts with other sulfur acceptors.</text>
</comment>
<dbReference type="InterPro" id="IPR015424">
    <property type="entry name" value="PyrdxlP-dep_Trfase"/>
</dbReference>
<feature type="binding site" evidence="11">
    <location>
        <position position="154"/>
    </location>
    <ligand>
        <name>pyridoxal 5'-phosphate</name>
        <dbReference type="ChEBI" id="CHEBI:597326"/>
    </ligand>
</feature>
<evidence type="ECO:0000313" key="15">
    <source>
        <dbReference type="Proteomes" id="UP001314181"/>
    </source>
</evidence>
<dbReference type="Gene3D" id="3.40.640.10">
    <property type="entry name" value="Type I PLP-dependent aspartate aminotransferase-like (Major domain)"/>
    <property type="match status" value="1"/>
</dbReference>
<comment type="function">
    <text evidence="11">Master enzyme that delivers sulfur to a number of partners involved in Fe-S cluster assembly, tRNA modification or cofactor biosynthesis. Catalyzes the removal of elemental sulfur atoms from cysteine to produce alanine. Functions as a sulfur delivery protein for Fe-S cluster synthesis onto IscU, an Fe-S scaffold assembly protein, as well as other S acceptor proteins.</text>
</comment>
<evidence type="ECO:0000256" key="11">
    <source>
        <dbReference type="HAMAP-Rule" id="MF_00331"/>
    </source>
</evidence>
<proteinExistence type="inferred from homology"/>
<dbReference type="InterPro" id="IPR015421">
    <property type="entry name" value="PyrdxlP-dep_Trfase_major"/>
</dbReference>
<comment type="function">
    <text evidence="2">Catalyzes the removal of elemental sulfur atoms from cysteine to produce alanine. Seems to participate in the biosynthesis of the nitrogenase metalloclusters by providing the inorganic sulfur required for the Fe-S core formation.</text>
</comment>
<keyword evidence="15" id="KW-1185">Reference proteome</keyword>
<keyword evidence="4 11" id="KW-0808">Transferase</keyword>
<keyword evidence="8 11" id="KW-0408">Iron</keyword>
<dbReference type="InterPro" id="IPR015422">
    <property type="entry name" value="PyrdxlP-dep_Trfase_small"/>
</dbReference>
<keyword evidence="11" id="KW-0963">Cytoplasm</keyword>
<dbReference type="SUPFAM" id="SSF53383">
    <property type="entry name" value="PLP-dependent transferases"/>
    <property type="match status" value="1"/>
</dbReference>
<evidence type="ECO:0000256" key="3">
    <source>
        <dbReference type="ARBA" id="ARBA00006490"/>
    </source>
</evidence>
<feature type="modified residue" description="N6-(pyridoxal phosphate)lysine" evidence="11">
    <location>
        <position position="205"/>
    </location>
</feature>
<evidence type="ECO:0000256" key="1">
    <source>
        <dbReference type="ARBA" id="ARBA00001933"/>
    </source>
</evidence>
<comment type="subcellular location">
    <subcellularLocation>
        <location evidence="11">Cytoplasm</location>
    </subcellularLocation>
</comment>
<dbReference type="PANTHER" id="PTHR11601">
    <property type="entry name" value="CYSTEINE DESULFURYLASE FAMILY MEMBER"/>
    <property type="match status" value="1"/>
</dbReference>
<comment type="caution">
    <text evidence="14">The sequence shown here is derived from an EMBL/GenBank/DDBJ whole genome shotgun (WGS) entry which is preliminary data.</text>
</comment>
<dbReference type="GO" id="GO:0031071">
    <property type="term" value="F:cysteine desulfurase activity"/>
    <property type="evidence" value="ECO:0007669"/>
    <property type="project" value="UniProtKB-EC"/>
</dbReference>
<comment type="similarity">
    <text evidence="3 11">Belongs to the class-V pyridoxal-phosphate-dependent aminotransferase family. NifS/IscS subfamily.</text>
</comment>
<sequence>MKNKNIFMDYQSTTPLDPRVMEAMMPYFMDKFGNCHSRDHCFGWEADEAVEDSRKKVASIIDADPREIIFTSGATESNNLALKGVSDFYRKDYNHIIISAIEHKCIINTGRYLSSRGFNVSYLPVQKSGVIDLDVLCEMITPKTILVSIMAINNEIGTIQPLAKIGALCREKGVFFHTDAAQAFGKIPIDVNQMNIDLLSISAHKIYGPKGIGALYIRRNPKVRITPIIHGGMQERGMRSGTVPVPLAVGFGEAALLSSMEMLPELKKLKVFFNKFYDQLVLKTPYVHLNGSMDMRFPGNINLSFACVEGESMMGAISNIAVSSGSACTSSSLESSHVLKAIDTEPSLAHTAIRFGMGRFTTSDEVDYVINSVKNVLPVLRDMSPLWEELQEQNNNLQLI</sequence>
<dbReference type="PIRSF" id="PIRSF005572">
    <property type="entry name" value="NifS"/>
    <property type="match status" value="1"/>
</dbReference>
<organism evidence="14 15">
    <name type="scientific">Candidatus Xenohaliotis californiensis</name>
    <dbReference type="NCBI Taxonomy" id="84677"/>
    <lineage>
        <taxon>Bacteria</taxon>
        <taxon>Pseudomonadati</taxon>
        <taxon>Pseudomonadota</taxon>
        <taxon>Alphaproteobacteria</taxon>
        <taxon>Rickettsiales</taxon>
        <taxon>Anaplasmataceae</taxon>
        <taxon>Candidatus Xenohaliotis</taxon>
    </lineage>
</organism>
<evidence type="ECO:0000256" key="8">
    <source>
        <dbReference type="ARBA" id="ARBA00023004"/>
    </source>
</evidence>
<evidence type="ECO:0000256" key="10">
    <source>
        <dbReference type="ARBA" id="ARBA00050776"/>
    </source>
</evidence>
<dbReference type="EMBL" id="CAWVOK010000026">
    <property type="protein sequence ID" value="CAK8163360.1"/>
    <property type="molecule type" value="Genomic_DNA"/>
</dbReference>
<dbReference type="Gene3D" id="3.90.1150.10">
    <property type="entry name" value="Aspartate Aminotransferase, domain 1"/>
    <property type="match status" value="1"/>
</dbReference>
<keyword evidence="5 11" id="KW-0001">2Fe-2S</keyword>
<feature type="binding site" evidence="11">
    <location>
        <begin position="74"/>
        <end position="75"/>
    </location>
    <ligand>
        <name>pyridoxal 5'-phosphate</name>
        <dbReference type="ChEBI" id="CHEBI:597326"/>
    </ligand>
</feature>
<dbReference type="NCBIfam" id="NF002806">
    <property type="entry name" value="PRK02948.1"/>
    <property type="match status" value="1"/>
</dbReference>
<comment type="catalytic activity">
    <reaction evidence="10 11">
        <text>(sulfur carrier)-H + L-cysteine = (sulfur carrier)-SH + L-alanine</text>
        <dbReference type="Rhea" id="RHEA:43892"/>
        <dbReference type="Rhea" id="RHEA-COMP:14737"/>
        <dbReference type="Rhea" id="RHEA-COMP:14739"/>
        <dbReference type="ChEBI" id="CHEBI:29917"/>
        <dbReference type="ChEBI" id="CHEBI:35235"/>
        <dbReference type="ChEBI" id="CHEBI:57972"/>
        <dbReference type="ChEBI" id="CHEBI:64428"/>
        <dbReference type="EC" id="2.8.1.7"/>
    </reaction>
</comment>
<evidence type="ECO:0000259" key="13">
    <source>
        <dbReference type="Pfam" id="PF00266"/>
    </source>
</evidence>
<accession>A0ABM9N8U6</accession>
<feature type="binding site" evidence="11">
    <location>
        <begin position="202"/>
        <end position="204"/>
    </location>
    <ligand>
        <name>pyridoxal 5'-phosphate</name>
        <dbReference type="ChEBI" id="CHEBI:597326"/>
    </ligand>
</feature>
<dbReference type="NCBIfam" id="NF010611">
    <property type="entry name" value="PRK14012.1"/>
    <property type="match status" value="1"/>
</dbReference>
<feature type="domain" description="Aminotransferase class V" evidence="13">
    <location>
        <begin position="6"/>
        <end position="369"/>
    </location>
</feature>
<gene>
    <name evidence="11 14" type="primary">iscS</name>
    <name evidence="14" type="ORF">CAXC1_330120</name>
</gene>
<keyword evidence="7 11" id="KW-0663">Pyridoxal phosphate</keyword>
<evidence type="ECO:0000256" key="6">
    <source>
        <dbReference type="ARBA" id="ARBA00022723"/>
    </source>
</evidence>
<evidence type="ECO:0000256" key="12">
    <source>
        <dbReference type="RuleBase" id="RU004504"/>
    </source>
</evidence>
<dbReference type="HAMAP" id="MF_00331">
    <property type="entry name" value="Cys_desulf_IscS"/>
    <property type="match status" value="1"/>
</dbReference>
<dbReference type="PROSITE" id="PS00595">
    <property type="entry name" value="AA_TRANSFER_CLASS_5"/>
    <property type="match status" value="1"/>
</dbReference>
<dbReference type="InterPro" id="IPR000192">
    <property type="entry name" value="Aminotrans_V_dom"/>
</dbReference>